<dbReference type="RefSeq" id="WP_103084135.1">
    <property type="nucleotide sequence ID" value="NZ_MNLH01000001.1"/>
</dbReference>
<name>A0A2K1SW81_GARVA</name>
<proteinExistence type="predicted"/>
<evidence type="ECO:0000313" key="1">
    <source>
        <dbReference type="EMBL" id="PNS43755.1"/>
    </source>
</evidence>
<dbReference type="InterPro" id="IPR023198">
    <property type="entry name" value="PGP-like_dom2"/>
</dbReference>
<sequence>MEFNKSNLPIRAAIFDFDGTLIDSLHVWDDIDNESFAKRGISVPEDFARVTATMTPKQVADYVIERFGFEDSPEDLMQEWSAMAFDAYANRLQLRKGAKSYIENLDSKGINLILVTTLSKSLCEPSLKRTGIFKYFNTMFFGEDLDSVGKNSSKFYIDLAREIGVNPVDCIVFEDSFKALYSAQQAGMQTCAILDDVKSDFKEDSLLSNCLAVFSDFYDAPKI</sequence>
<organism evidence="1 2">
    <name type="scientific">Gardnerella vaginalis</name>
    <dbReference type="NCBI Taxonomy" id="2702"/>
    <lineage>
        <taxon>Bacteria</taxon>
        <taxon>Bacillati</taxon>
        <taxon>Actinomycetota</taxon>
        <taxon>Actinomycetes</taxon>
        <taxon>Bifidobacteriales</taxon>
        <taxon>Bifidobacteriaceae</taxon>
        <taxon>Gardnerella</taxon>
    </lineage>
</organism>
<dbReference type="InterPro" id="IPR006439">
    <property type="entry name" value="HAD-SF_hydro_IA"/>
</dbReference>
<dbReference type="SFLD" id="SFLDG01129">
    <property type="entry name" value="C1.5:_HAD__Beta-PGM__Phosphata"/>
    <property type="match status" value="1"/>
</dbReference>
<dbReference type="Pfam" id="PF13419">
    <property type="entry name" value="HAD_2"/>
    <property type="match status" value="1"/>
</dbReference>
<dbReference type="Proteomes" id="UP000236146">
    <property type="component" value="Unassembled WGS sequence"/>
</dbReference>
<dbReference type="SFLD" id="SFLDS00003">
    <property type="entry name" value="Haloacid_Dehalogenase"/>
    <property type="match status" value="1"/>
</dbReference>
<dbReference type="Gene3D" id="3.40.50.1000">
    <property type="entry name" value="HAD superfamily/HAD-like"/>
    <property type="match status" value="1"/>
</dbReference>
<evidence type="ECO:0000313" key="2">
    <source>
        <dbReference type="Proteomes" id="UP000236146"/>
    </source>
</evidence>
<dbReference type="InterPro" id="IPR041492">
    <property type="entry name" value="HAD_2"/>
</dbReference>
<dbReference type="PANTHER" id="PTHR18901">
    <property type="entry name" value="2-DEOXYGLUCOSE-6-PHOSPHATE PHOSPHATASE 2"/>
    <property type="match status" value="1"/>
</dbReference>
<accession>A0A2K1SW81</accession>
<dbReference type="PANTHER" id="PTHR18901:SF38">
    <property type="entry name" value="PSEUDOURIDINE-5'-PHOSPHATASE"/>
    <property type="match status" value="1"/>
</dbReference>
<dbReference type="InterPro" id="IPR036412">
    <property type="entry name" value="HAD-like_sf"/>
</dbReference>
<dbReference type="EMBL" id="MNLH01000001">
    <property type="protein sequence ID" value="PNS43755.1"/>
    <property type="molecule type" value="Genomic_DNA"/>
</dbReference>
<dbReference type="OrthoDB" id="9797743at2"/>
<dbReference type="InterPro" id="IPR023214">
    <property type="entry name" value="HAD_sf"/>
</dbReference>
<dbReference type="Gene3D" id="1.10.150.240">
    <property type="entry name" value="Putative phosphatase, domain 2"/>
    <property type="match status" value="1"/>
</dbReference>
<dbReference type="AlphaFoldDB" id="A0A2K1SW81"/>
<comment type="caution">
    <text evidence="1">The sequence shown here is derived from an EMBL/GenBank/DDBJ whole genome shotgun (WGS) entry which is preliminary data.</text>
</comment>
<dbReference type="NCBIfam" id="TIGR01509">
    <property type="entry name" value="HAD-SF-IA-v3"/>
    <property type="match status" value="1"/>
</dbReference>
<reference evidence="1 2" key="1">
    <citation type="submission" date="2016-10" db="EMBL/GenBank/DDBJ databases">
        <authorList>
            <person name="Varghese N."/>
        </authorList>
    </citation>
    <scope>NUCLEOTIDE SEQUENCE [LARGE SCALE GENOMIC DNA]</scope>
    <source>
        <strain evidence="1 2">KA00225</strain>
    </source>
</reference>
<dbReference type="SUPFAM" id="SSF56784">
    <property type="entry name" value="HAD-like"/>
    <property type="match status" value="1"/>
</dbReference>
<dbReference type="GO" id="GO:0016791">
    <property type="term" value="F:phosphatase activity"/>
    <property type="evidence" value="ECO:0007669"/>
    <property type="project" value="TreeGrafter"/>
</dbReference>
<gene>
    <name evidence="1" type="ORF">BFS05_00555</name>
</gene>
<protein>
    <submittedName>
        <fullName evidence="1">HAD family phosphatase</fullName>
    </submittedName>
</protein>